<sequence length="81" mass="9342">GVDKGDGLFQVFAPDQNENIYTNLWHGPYYGFSRAIETFELTEKPYRFKPIGIYYHMYSGTKLASVTALRQVYDWAVAQPV</sequence>
<proteinExistence type="predicted"/>
<dbReference type="EMBL" id="JAGIZI010000509">
    <property type="protein sequence ID" value="MBP0685752.1"/>
    <property type="molecule type" value="Genomic_DNA"/>
</dbReference>
<dbReference type="AlphaFoldDB" id="A0ABD4Q5U1"/>
<name>A0ABD4Q5U1_MYCTX</name>
<feature type="non-terminal residue" evidence="1">
    <location>
        <position position="81"/>
    </location>
</feature>
<dbReference type="Proteomes" id="UP000671119">
    <property type="component" value="Unassembled WGS sequence"/>
</dbReference>
<evidence type="ECO:0000313" key="1">
    <source>
        <dbReference type="EMBL" id="MBP0685752.1"/>
    </source>
</evidence>
<organism evidence="1 2">
    <name type="scientific">Mycobacterium tuberculosis</name>
    <dbReference type="NCBI Taxonomy" id="1773"/>
    <lineage>
        <taxon>Bacteria</taxon>
        <taxon>Bacillati</taxon>
        <taxon>Actinomycetota</taxon>
        <taxon>Actinomycetes</taxon>
        <taxon>Mycobacteriales</taxon>
        <taxon>Mycobacteriaceae</taxon>
        <taxon>Mycobacterium</taxon>
        <taxon>Mycobacterium tuberculosis complex</taxon>
    </lineage>
</organism>
<gene>
    <name evidence="1" type="ORF">J8J21_22155</name>
</gene>
<dbReference type="PANTHER" id="PTHR35882:SF2">
    <property type="entry name" value="PELA"/>
    <property type="match status" value="1"/>
</dbReference>
<protein>
    <submittedName>
        <fullName evidence="1">Uncharacterized protein</fullName>
    </submittedName>
</protein>
<dbReference type="PANTHER" id="PTHR35882">
    <property type="entry name" value="PELA"/>
    <property type="match status" value="1"/>
</dbReference>
<feature type="non-terminal residue" evidence="1">
    <location>
        <position position="1"/>
    </location>
</feature>
<evidence type="ECO:0000313" key="2">
    <source>
        <dbReference type="Proteomes" id="UP000671119"/>
    </source>
</evidence>
<accession>A0ABD4Q5U1</accession>
<comment type="caution">
    <text evidence="1">The sequence shown here is derived from an EMBL/GenBank/DDBJ whole genome shotgun (WGS) entry which is preliminary data.</text>
</comment>
<reference evidence="1 2" key="1">
    <citation type="submission" date="2021-03" db="EMBL/GenBank/DDBJ databases">
        <title>Whole Genome Sequencing of Mycobacterium tuberculosis clinical isolates from Arunachal Pradesh, India.</title>
        <authorList>
            <person name="Singh S."/>
            <person name="Mudliar S.R."/>
            <person name="Kulsum U."/>
            <person name="Rufai S.B."/>
            <person name="Singh P.K."/>
            <person name="Umpo M."/>
            <person name="Nyori M."/>
        </authorList>
    </citation>
    <scope>NUCLEOTIDE SEQUENCE [LARGE SCALE GENOMIC DNA]</scope>
    <source>
        <strain evidence="1 2">OMICS/BPL/0142/20/SP</strain>
    </source>
</reference>